<reference evidence="2" key="1">
    <citation type="journal article" date="2022" name="Mol. Ecol. Resour.">
        <title>The genomes of chicory, endive, great burdock and yacon provide insights into Asteraceae palaeo-polyploidization history and plant inulin production.</title>
        <authorList>
            <person name="Fan W."/>
            <person name="Wang S."/>
            <person name="Wang H."/>
            <person name="Wang A."/>
            <person name="Jiang F."/>
            <person name="Liu H."/>
            <person name="Zhao H."/>
            <person name="Xu D."/>
            <person name="Zhang Y."/>
        </authorList>
    </citation>
    <scope>NUCLEOTIDE SEQUENCE [LARGE SCALE GENOMIC DNA]</scope>
    <source>
        <strain evidence="2">cv. Niubang</strain>
    </source>
</reference>
<dbReference type="EMBL" id="CM042050">
    <property type="protein sequence ID" value="KAI3734224.1"/>
    <property type="molecule type" value="Genomic_DNA"/>
</dbReference>
<comment type="caution">
    <text evidence="1">The sequence shown here is derived from an EMBL/GenBank/DDBJ whole genome shotgun (WGS) entry which is preliminary data.</text>
</comment>
<keyword evidence="2" id="KW-1185">Reference proteome</keyword>
<proteinExistence type="predicted"/>
<evidence type="ECO:0000313" key="2">
    <source>
        <dbReference type="Proteomes" id="UP001055879"/>
    </source>
</evidence>
<organism evidence="1 2">
    <name type="scientific">Arctium lappa</name>
    <name type="common">Greater burdock</name>
    <name type="synonym">Lappa major</name>
    <dbReference type="NCBI Taxonomy" id="4217"/>
    <lineage>
        <taxon>Eukaryota</taxon>
        <taxon>Viridiplantae</taxon>
        <taxon>Streptophyta</taxon>
        <taxon>Embryophyta</taxon>
        <taxon>Tracheophyta</taxon>
        <taxon>Spermatophyta</taxon>
        <taxon>Magnoliopsida</taxon>
        <taxon>eudicotyledons</taxon>
        <taxon>Gunneridae</taxon>
        <taxon>Pentapetalae</taxon>
        <taxon>asterids</taxon>
        <taxon>campanulids</taxon>
        <taxon>Asterales</taxon>
        <taxon>Asteraceae</taxon>
        <taxon>Carduoideae</taxon>
        <taxon>Cardueae</taxon>
        <taxon>Arctiinae</taxon>
        <taxon>Arctium</taxon>
    </lineage>
</organism>
<dbReference type="Proteomes" id="UP001055879">
    <property type="component" value="Linkage Group LG04"/>
</dbReference>
<gene>
    <name evidence="1" type="ORF">L6452_13688</name>
</gene>
<protein>
    <submittedName>
        <fullName evidence="1">Uncharacterized protein</fullName>
    </submittedName>
</protein>
<evidence type="ECO:0000313" key="1">
    <source>
        <dbReference type="EMBL" id="KAI3734224.1"/>
    </source>
</evidence>
<name>A0ACB9CIZ5_ARCLA</name>
<accession>A0ACB9CIZ5</accession>
<sequence length="81" mass="9826">MLTLKPGMFLQTHLRTTVRLEEGSCKVMWSLHPWMLLYCRCQYSFQLHCHFLHGRPFISFHTQTFFCKSRNIDDLVWNTFI</sequence>
<reference evidence="1 2" key="2">
    <citation type="journal article" date="2022" name="Mol. Ecol. Resour.">
        <title>The genomes of chicory, endive, great burdock and yacon provide insights into Asteraceae paleo-polyploidization history and plant inulin production.</title>
        <authorList>
            <person name="Fan W."/>
            <person name="Wang S."/>
            <person name="Wang H."/>
            <person name="Wang A."/>
            <person name="Jiang F."/>
            <person name="Liu H."/>
            <person name="Zhao H."/>
            <person name="Xu D."/>
            <person name="Zhang Y."/>
        </authorList>
    </citation>
    <scope>NUCLEOTIDE SEQUENCE [LARGE SCALE GENOMIC DNA]</scope>
    <source>
        <strain evidence="2">cv. Niubang</strain>
    </source>
</reference>